<keyword evidence="1 4" id="KW-0489">Methyltransferase</keyword>
<evidence type="ECO:0000256" key="3">
    <source>
        <dbReference type="ARBA" id="ARBA00023180"/>
    </source>
</evidence>
<dbReference type="GO" id="GO:0016020">
    <property type="term" value="C:membrane"/>
    <property type="evidence" value="ECO:0007669"/>
    <property type="project" value="UniProtKB-SubCell"/>
</dbReference>
<comment type="subcellular location">
    <subcellularLocation>
        <location evidence="4">Membrane</location>
        <topology evidence="4">Single-pass type II membrane protein</topology>
    </subcellularLocation>
</comment>
<dbReference type="EMBL" id="KE343643">
    <property type="protein sequence ID" value="EXB37656.1"/>
    <property type="molecule type" value="Genomic_DNA"/>
</dbReference>
<accession>W9QHP7</accession>
<gene>
    <name evidence="5" type="ORF">L484_021863</name>
</gene>
<keyword evidence="6" id="KW-1185">Reference proteome</keyword>
<dbReference type="Proteomes" id="UP000030645">
    <property type="component" value="Unassembled WGS sequence"/>
</dbReference>
<dbReference type="AlphaFoldDB" id="W9QHP7"/>
<dbReference type="GO" id="GO:0005802">
    <property type="term" value="C:trans-Golgi network"/>
    <property type="evidence" value="ECO:0007669"/>
    <property type="project" value="TreeGrafter"/>
</dbReference>
<sequence length="342" mass="39118">MPNGQTRCQDNYWLQGQESLSSGTGKSFPRSCKYGRRTHYRDSPVDCFIDIPRVFPVIMSLGRHIAATAGQVEKLLLTPSIEILASVRLSCPSREFDMAHISRCLIPYGDQLYLIEDVRILHPGGYYWISTGLLIVSWERQWKGWEKTEEDLQAEQLEIEVMEKGVCWKELEQKDNLALVIWQKPANHVHRDQNPVMACFTIMENCLAPLMQNERGLNEVADGKLVKWPGKLTLVPPIHECGLMGTYQNWCELAGSSTHPIAYELIHAGSLISLFEDKITKMEKCLIPLPNVKRVWPERVICKRIVKCYQNKNWLKLKSCKSKDHFGSMNSTAVIVSVLDIF</sequence>
<evidence type="ECO:0000256" key="4">
    <source>
        <dbReference type="RuleBase" id="RU366043"/>
    </source>
</evidence>
<evidence type="ECO:0000313" key="5">
    <source>
        <dbReference type="EMBL" id="EXB37656.1"/>
    </source>
</evidence>
<dbReference type="STRING" id="981085.W9QHP7"/>
<dbReference type="eggNOG" id="ENOG502QQT2">
    <property type="taxonomic scope" value="Eukaryota"/>
</dbReference>
<dbReference type="Pfam" id="PF03141">
    <property type="entry name" value="Methyltransf_29"/>
    <property type="match status" value="1"/>
</dbReference>
<evidence type="ECO:0000256" key="1">
    <source>
        <dbReference type="ARBA" id="ARBA00022603"/>
    </source>
</evidence>
<proteinExistence type="inferred from homology"/>
<keyword evidence="2 4" id="KW-0808">Transferase</keyword>
<keyword evidence="3 4" id="KW-0325">Glycoprotein</keyword>
<evidence type="ECO:0000313" key="6">
    <source>
        <dbReference type="Proteomes" id="UP000030645"/>
    </source>
</evidence>
<keyword evidence="4" id="KW-0812">Transmembrane</keyword>
<protein>
    <recommendedName>
        <fullName evidence="4">Methyltransferase</fullName>
        <ecNumber evidence="4">2.1.1.-</ecNumber>
    </recommendedName>
</protein>
<dbReference type="EC" id="2.1.1.-" evidence="4"/>
<dbReference type="PANTHER" id="PTHR10108:SF1049">
    <property type="entry name" value="METHYLTRANSFERASE"/>
    <property type="match status" value="1"/>
</dbReference>
<name>W9QHP7_9ROSA</name>
<dbReference type="GO" id="GO:0005768">
    <property type="term" value="C:endosome"/>
    <property type="evidence" value="ECO:0007669"/>
    <property type="project" value="TreeGrafter"/>
</dbReference>
<dbReference type="GO" id="GO:0032259">
    <property type="term" value="P:methylation"/>
    <property type="evidence" value="ECO:0007669"/>
    <property type="project" value="UniProtKB-KW"/>
</dbReference>
<keyword evidence="4" id="KW-0735">Signal-anchor</keyword>
<evidence type="ECO:0000256" key="2">
    <source>
        <dbReference type="ARBA" id="ARBA00022679"/>
    </source>
</evidence>
<comment type="similarity">
    <text evidence="4">Belongs to the methyltransferase superfamily.</text>
</comment>
<dbReference type="GO" id="GO:0008168">
    <property type="term" value="F:methyltransferase activity"/>
    <property type="evidence" value="ECO:0007669"/>
    <property type="project" value="UniProtKB-UniRule"/>
</dbReference>
<organism evidence="5 6">
    <name type="scientific">Morus notabilis</name>
    <dbReference type="NCBI Taxonomy" id="981085"/>
    <lineage>
        <taxon>Eukaryota</taxon>
        <taxon>Viridiplantae</taxon>
        <taxon>Streptophyta</taxon>
        <taxon>Embryophyta</taxon>
        <taxon>Tracheophyta</taxon>
        <taxon>Spermatophyta</taxon>
        <taxon>Magnoliopsida</taxon>
        <taxon>eudicotyledons</taxon>
        <taxon>Gunneridae</taxon>
        <taxon>Pentapetalae</taxon>
        <taxon>rosids</taxon>
        <taxon>fabids</taxon>
        <taxon>Rosales</taxon>
        <taxon>Moraceae</taxon>
        <taxon>Moreae</taxon>
        <taxon>Morus</taxon>
    </lineage>
</organism>
<reference evidence="6" key="1">
    <citation type="submission" date="2013-01" db="EMBL/GenBank/DDBJ databases">
        <title>Draft Genome Sequence of a Mulberry Tree, Morus notabilis C.K. Schneid.</title>
        <authorList>
            <person name="He N."/>
            <person name="Zhao S."/>
        </authorList>
    </citation>
    <scope>NUCLEOTIDE SEQUENCE</scope>
</reference>
<dbReference type="InterPro" id="IPR004159">
    <property type="entry name" value="Put_SAM_MeTrfase"/>
</dbReference>
<dbReference type="PANTHER" id="PTHR10108">
    <property type="entry name" value="SAM-DEPENDENT METHYLTRANSFERASE"/>
    <property type="match status" value="1"/>
</dbReference>